<dbReference type="PANTHER" id="PTHR30146">
    <property type="entry name" value="LACI-RELATED TRANSCRIPTIONAL REPRESSOR"/>
    <property type="match status" value="1"/>
</dbReference>
<dbReference type="Pfam" id="PF13377">
    <property type="entry name" value="Peripla_BP_3"/>
    <property type="match status" value="1"/>
</dbReference>
<dbReference type="Proteomes" id="UP001150830">
    <property type="component" value="Unassembled WGS sequence"/>
</dbReference>
<evidence type="ECO:0000313" key="6">
    <source>
        <dbReference type="Proteomes" id="UP001150830"/>
    </source>
</evidence>
<dbReference type="InterPro" id="IPR028082">
    <property type="entry name" value="Peripla_BP_I"/>
</dbReference>
<protein>
    <submittedName>
        <fullName evidence="5">Substrate-binding domain-containing protein</fullName>
    </submittedName>
</protein>
<keyword evidence="6" id="KW-1185">Reference proteome</keyword>
<comment type="caution">
    <text evidence="5">The sequence shown here is derived from an EMBL/GenBank/DDBJ whole genome shotgun (WGS) entry which is preliminary data.</text>
</comment>
<dbReference type="AlphaFoldDB" id="A0A9X3ED90"/>
<reference evidence="5" key="1">
    <citation type="submission" date="2022-11" db="EMBL/GenBank/DDBJ databases">
        <title>Parathalassolutuus dongxingensis gen. nov., sp. nov., a novel member of family Oceanospirillaceae isolated from a coastal shrimp pond in Guangxi, China.</title>
        <authorList>
            <person name="Chen H."/>
        </authorList>
    </citation>
    <scope>NUCLEOTIDE SEQUENCE</scope>
    <source>
        <strain evidence="5">G-43</strain>
    </source>
</reference>
<evidence type="ECO:0000313" key="5">
    <source>
        <dbReference type="EMBL" id="MCY0965055.1"/>
    </source>
</evidence>
<dbReference type="CDD" id="cd06279">
    <property type="entry name" value="PBP1_LacI-like"/>
    <property type="match status" value="1"/>
</dbReference>
<gene>
    <name evidence="5" type="ORF">OUO13_07635</name>
</gene>
<organism evidence="5 6">
    <name type="scientific">Parathalassolituus penaei</name>
    <dbReference type="NCBI Taxonomy" id="2997323"/>
    <lineage>
        <taxon>Bacteria</taxon>
        <taxon>Pseudomonadati</taxon>
        <taxon>Pseudomonadota</taxon>
        <taxon>Gammaproteobacteria</taxon>
        <taxon>Oceanospirillales</taxon>
        <taxon>Oceanospirillaceae</taxon>
        <taxon>Parathalassolituus</taxon>
    </lineage>
</organism>
<proteinExistence type="predicted"/>
<dbReference type="GO" id="GO:0003700">
    <property type="term" value="F:DNA-binding transcription factor activity"/>
    <property type="evidence" value="ECO:0007669"/>
    <property type="project" value="TreeGrafter"/>
</dbReference>
<dbReference type="SUPFAM" id="SSF53822">
    <property type="entry name" value="Periplasmic binding protein-like I"/>
    <property type="match status" value="1"/>
</dbReference>
<sequence>MSAGLRRHILSECQRLGYYGPNGTARSLRTGRSGIVGIVLSDNLTYSMTDPVASEFLQGVAHEFDEQQIHMLLLSSATSADGRAANIPDSMVDGFIIYGAPGDPGVLARIFQQNKPVVTVDFQCETFPAVHVSNYEGALESARHALQRQPEQVAILGLRLIDTDRVCRINEDDLLDEDASVSIQRLRGYMQALAEHDLTLGNNWIWNIPVNSLRHAQQAAREALMSYPQPDLLLCMSDRIAQGAIMVAQELGILIPDRLRLVGFDDIPEASVISPSLTTVHQRSSDKGRQAARLFLGLQSEPQEVLTELVVRESCP</sequence>
<dbReference type="EMBL" id="JAPNOA010000020">
    <property type="protein sequence ID" value="MCY0965055.1"/>
    <property type="molecule type" value="Genomic_DNA"/>
</dbReference>
<dbReference type="GO" id="GO:0000976">
    <property type="term" value="F:transcription cis-regulatory region binding"/>
    <property type="evidence" value="ECO:0007669"/>
    <property type="project" value="TreeGrafter"/>
</dbReference>
<accession>A0A9X3ED90</accession>
<evidence type="ECO:0000256" key="2">
    <source>
        <dbReference type="ARBA" id="ARBA00023125"/>
    </source>
</evidence>
<keyword evidence="3" id="KW-0804">Transcription</keyword>
<name>A0A9X3ED90_9GAMM</name>
<keyword evidence="2" id="KW-0238">DNA-binding</keyword>
<feature type="domain" description="Transcriptional regulator LacI/GalR-like sensor" evidence="4">
    <location>
        <begin position="178"/>
        <end position="315"/>
    </location>
</feature>
<dbReference type="InterPro" id="IPR046335">
    <property type="entry name" value="LacI/GalR-like_sensor"/>
</dbReference>
<dbReference type="Gene3D" id="3.40.50.2300">
    <property type="match status" value="2"/>
</dbReference>
<evidence type="ECO:0000256" key="3">
    <source>
        <dbReference type="ARBA" id="ARBA00023163"/>
    </source>
</evidence>
<dbReference type="PANTHER" id="PTHR30146:SF138">
    <property type="entry name" value="TRANSCRIPTIONAL REGULATORY PROTEIN"/>
    <property type="match status" value="1"/>
</dbReference>
<evidence type="ECO:0000259" key="4">
    <source>
        <dbReference type="Pfam" id="PF13377"/>
    </source>
</evidence>
<evidence type="ECO:0000256" key="1">
    <source>
        <dbReference type="ARBA" id="ARBA00023015"/>
    </source>
</evidence>
<keyword evidence="1" id="KW-0805">Transcription regulation</keyword>
<dbReference type="RefSeq" id="WP_283173270.1">
    <property type="nucleotide sequence ID" value="NZ_JAPNOA010000020.1"/>
</dbReference>